<dbReference type="SUPFAM" id="SSF53955">
    <property type="entry name" value="Lysozyme-like"/>
    <property type="match status" value="1"/>
</dbReference>
<name>A0A0G4B2G1_9BACT</name>
<dbReference type="SMART" id="SM01208">
    <property type="entry name" value="G5"/>
    <property type="match status" value="1"/>
</dbReference>
<dbReference type="Gene3D" id="1.10.530.10">
    <property type="match status" value="1"/>
</dbReference>
<dbReference type="KEGG" id="bbgw:UT28_C0001G0243"/>
<accession>A0A0G4B2G1</accession>
<keyword evidence="1" id="KW-0732">Signal</keyword>
<reference evidence="3 4" key="1">
    <citation type="journal article" date="2015" name="Nature">
        <title>rRNA introns, odd ribosomes, and small enigmatic genomes across a large radiation of phyla.</title>
        <authorList>
            <person name="Brown C.T."/>
            <person name="Hug L.A."/>
            <person name="Thomas B.C."/>
            <person name="Sharon I."/>
            <person name="Castelle C.J."/>
            <person name="Singh A."/>
            <person name="Wilkins M.J."/>
            <person name="Williams K.H."/>
            <person name="Banfield J.F."/>
        </authorList>
    </citation>
    <scope>NUCLEOTIDE SEQUENCE [LARGE SCALE GENOMIC DNA]</scope>
</reference>
<dbReference type="AlphaFoldDB" id="A0A0G4B2G1"/>
<dbReference type="Pfam" id="PF07501">
    <property type="entry name" value="G5"/>
    <property type="match status" value="1"/>
</dbReference>
<evidence type="ECO:0000256" key="1">
    <source>
        <dbReference type="ARBA" id="ARBA00022729"/>
    </source>
</evidence>
<dbReference type="Gene3D" id="2.20.230.10">
    <property type="entry name" value="Resuscitation-promoting factor rpfb"/>
    <property type="match status" value="1"/>
</dbReference>
<evidence type="ECO:0000313" key="4">
    <source>
        <dbReference type="Proteomes" id="UP000035648"/>
    </source>
</evidence>
<proteinExistence type="predicted"/>
<organism evidence="3 4">
    <name type="scientific">Berkelbacteria bacterium GW2011_GWE1_39_12</name>
    <dbReference type="NCBI Taxonomy" id="1618337"/>
    <lineage>
        <taxon>Bacteria</taxon>
        <taxon>Candidatus Berkelbacteria</taxon>
    </lineage>
</organism>
<gene>
    <name evidence="3" type="ORF">UT28_C0001G0243</name>
</gene>
<protein>
    <submittedName>
        <fullName evidence="3">3D/G5 domain protein</fullName>
    </submittedName>
</protein>
<sequence>MGVNILPILFVFWMVFHPFQQVAGTNDVKADPNHPVEVFYAGANLTNLQDMISASDLTVYPEDKIEAFPDPSLGVGSKITVTRATPVLVVDAKKSYTYRTWQTNIADLLTEKKIELLGKDSITPIETTPISYALDITITRVAEVEVTEKESIDYKVTKKNSVDLEKGQTRIETKGVKGSKDVLYIVKRIDGEEVSRVVKSITVTQEPVTEVQIIGIGPRLAKSGPYKDTINAAAKKYLINGTALMCLMLKESGGGADTGYPDAQYRGLFQYEEGYWVSASAKAGYSGASIYDATAQIYTTAYELTHGQSRRWPPYAGCADK</sequence>
<evidence type="ECO:0000313" key="3">
    <source>
        <dbReference type="EMBL" id="AKM82054.1"/>
    </source>
</evidence>
<dbReference type="InterPro" id="IPR011098">
    <property type="entry name" value="G5_dom"/>
</dbReference>
<dbReference type="PROSITE" id="PS51109">
    <property type="entry name" value="G5"/>
    <property type="match status" value="1"/>
</dbReference>
<dbReference type="InterPro" id="IPR023346">
    <property type="entry name" value="Lysozyme-like_dom_sf"/>
</dbReference>
<dbReference type="EMBL" id="CP011213">
    <property type="protein sequence ID" value="AKM82054.1"/>
    <property type="molecule type" value="Genomic_DNA"/>
</dbReference>
<feature type="domain" description="G5" evidence="2">
    <location>
        <begin position="138"/>
        <end position="218"/>
    </location>
</feature>
<dbReference type="STRING" id="1618337.UT28_C0001G0243"/>
<evidence type="ECO:0000259" key="2">
    <source>
        <dbReference type="PROSITE" id="PS51109"/>
    </source>
</evidence>
<dbReference type="Proteomes" id="UP000035648">
    <property type="component" value="Chromosome"/>
</dbReference>